<keyword evidence="15" id="KW-1185">Reference proteome</keyword>
<dbReference type="Ensembl" id="ENSHHUT00000089492.1">
    <property type="protein sequence ID" value="ENSHHUP00000086780.1"/>
    <property type="gene ID" value="ENSHHUG00000050211.1"/>
</dbReference>
<dbReference type="Gene3D" id="3.40.50.1000">
    <property type="entry name" value="HAD superfamily/HAD-like"/>
    <property type="match status" value="1"/>
</dbReference>
<dbReference type="FunFam" id="3.40.50.1000:FF:000055">
    <property type="entry name" value="Haloacid dehalogenase-like hydrolase family protein"/>
    <property type="match status" value="1"/>
</dbReference>
<dbReference type="InterPro" id="IPR036412">
    <property type="entry name" value="HAD-like_sf"/>
</dbReference>
<dbReference type="FunFam" id="1.10.150.240:FF:000001">
    <property type="entry name" value="Haloacid dehalogenase-like hydrolase domain"/>
    <property type="match status" value="1"/>
</dbReference>
<evidence type="ECO:0000256" key="9">
    <source>
        <dbReference type="ARBA" id="ARBA00070517"/>
    </source>
</evidence>
<dbReference type="NCBIfam" id="TIGR01509">
    <property type="entry name" value="HAD-SF-IA-v3"/>
    <property type="match status" value="1"/>
</dbReference>
<evidence type="ECO:0000256" key="4">
    <source>
        <dbReference type="ARBA" id="ARBA00022801"/>
    </source>
</evidence>
<proteinExistence type="inferred from homology"/>
<evidence type="ECO:0000313" key="15">
    <source>
        <dbReference type="Proteomes" id="UP000314982"/>
    </source>
</evidence>
<dbReference type="SUPFAM" id="SSF56784">
    <property type="entry name" value="HAD-like"/>
    <property type="match status" value="1"/>
</dbReference>
<keyword evidence="3" id="KW-0479">Metal-binding</keyword>
<evidence type="ECO:0000256" key="1">
    <source>
        <dbReference type="ARBA" id="ARBA00001946"/>
    </source>
</evidence>
<dbReference type="Gene3D" id="1.10.150.240">
    <property type="entry name" value="Putative phosphatase, domain 2"/>
    <property type="match status" value="1"/>
</dbReference>
<keyword evidence="13" id="KW-0472">Membrane</keyword>
<evidence type="ECO:0000256" key="7">
    <source>
        <dbReference type="ARBA" id="ARBA00056605"/>
    </source>
</evidence>
<evidence type="ECO:0000256" key="12">
    <source>
        <dbReference type="ARBA" id="ARBA00083904"/>
    </source>
</evidence>
<evidence type="ECO:0000256" key="2">
    <source>
        <dbReference type="ARBA" id="ARBA00006171"/>
    </source>
</evidence>
<accession>A0A4W5RKS4</accession>
<reference evidence="14" key="3">
    <citation type="submission" date="2025-09" db="UniProtKB">
        <authorList>
            <consortium name="Ensembl"/>
        </authorList>
    </citation>
    <scope>IDENTIFICATION</scope>
</reference>
<keyword evidence="13" id="KW-1133">Transmembrane helix</keyword>
<evidence type="ECO:0000256" key="3">
    <source>
        <dbReference type="ARBA" id="ARBA00022723"/>
    </source>
</evidence>
<evidence type="ECO:0000256" key="10">
    <source>
        <dbReference type="ARBA" id="ARBA00075025"/>
    </source>
</evidence>
<evidence type="ECO:0000256" key="13">
    <source>
        <dbReference type="SAM" id="Phobius"/>
    </source>
</evidence>
<evidence type="ECO:0000256" key="5">
    <source>
        <dbReference type="ARBA" id="ARBA00022842"/>
    </source>
</evidence>
<evidence type="ECO:0000256" key="6">
    <source>
        <dbReference type="ARBA" id="ARBA00052504"/>
    </source>
</evidence>
<dbReference type="PANTHER" id="PTHR18901">
    <property type="entry name" value="2-DEOXYGLUCOSE-6-PHOSPHATE PHOSPHATASE 2"/>
    <property type="match status" value="1"/>
</dbReference>
<keyword evidence="4" id="KW-0378">Hydrolase</keyword>
<dbReference type="InterPro" id="IPR045228">
    <property type="entry name" value="Gpp1/Gpp2-like"/>
</dbReference>
<dbReference type="STRING" id="62062.ENSHHUP00000086780"/>
<reference evidence="15" key="1">
    <citation type="submission" date="2018-06" db="EMBL/GenBank/DDBJ databases">
        <title>Genome assembly of Danube salmon.</title>
        <authorList>
            <person name="Macqueen D.J."/>
            <person name="Gundappa M.K."/>
        </authorList>
    </citation>
    <scope>NUCLEOTIDE SEQUENCE [LARGE SCALE GENOMIC DNA]</scope>
</reference>
<dbReference type="CDD" id="cd07529">
    <property type="entry name" value="HAD_AtGPP-like"/>
    <property type="match status" value="1"/>
</dbReference>
<dbReference type="Proteomes" id="UP000314982">
    <property type="component" value="Unassembled WGS sequence"/>
</dbReference>
<dbReference type="InterPro" id="IPR041492">
    <property type="entry name" value="HAD_2"/>
</dbReference>
<dbReference type="AlphaFoldDB" id="A0A4W5RKS4"/>
<dbReference type="SFLD" id="SFLDG01129">
    <property type="entry name" value="C1.5:_HAD__Beta-PGM__Phosphata"/>
    <property type="match status" value="1"/>
</dbReference>
<comment type="catalytic activity">
    <reaction evidence="6">
        <text>psi-UMP + H2O = pseudouridine + phosphate</text>
        <dbReference type="Rhea" id="RHEA:10944"/>
        <dbReference type="ChEBI" id="CHEBI:15377"/>
        <dbReference type="ChEBI" id="CHEBI:17802"/>
        <dbReference type="ChEBI" id="CHEBI:43474"/>
        <dbReference type="ChEBI" id="CHEBI:58380"/>
        <dbReference type="EC" id="3.1.3.96"/>
    </reaction>
</comment>
<evidence type="ECO:0000313" key="14">
    <source>
        <dbReference type="Ensembl" id="ENSHHUP00000086780.1"/>
    </source>
</evidence>
<dbReference type="GO" id="GO:0046872">
    <property type="term" value="F:metal ion binding"/>
    <property type="evidence" value="ECO:0007669"/>
    <property type="project" value="UniProtKB-KW"/>
</dbReference>
<reference evidence="14" key="2">
    <citation type="submission" date="2025-08" db="UniProtKB">
        <authorList>
            <consortium name="Ensembl"/>
        </authorList>
    </citation>
    <scope>IDENTIFICATION</scope>
</reference>
<dbReference type="InterPro" id="IPR023214">
    <property type="entry name" value="HAD_sf"/>
</dbReference>
<evidence type="ECO:0000256" key="8">
    <source>
        <dbReference type="ARBA" id="ARBA00066578"/>
    </source>
</evidence>
<dbReference type="Pfam" id="PF13419">
    <property type="entry name" value="HAD_2"/>
    <property type="match status" value="1"/>
</dbReference>
<dbReference type="PANTHER" id="PTHR18901:SF38">
    <property type="entry name" value="PSEUDOURIDINE-5'-PHOSPHATASE"/>
    <property type="match status" value="1"/>
</dbReference>
<dbReference type="InterPro" id="IPR023198">
    <property type="entry name" value="PGP-like_dom2"/>
</dbReference>
<organism evidence="14 15">
    <name type="scientific">Hucho hucho</name>
    <name type="common">huchen</name>
    <dbReference type="NCBI Taxonomy" id="62062"/>
    <lineage>
        <taxon>Eukaryota</taxon>
        <taxon>Metazoa</taxon>
        <taxon>Chordata</taxon>
        <taxon>Craniata</taxon>
        <taxon>Vertebrata</taxon>
        <taxon>Euteleostomi</taxon>
        <taxon>Actinopterygii</taxon>
        <taxon>Neopterygii</taxon>
        <taxon>Teleostei</taxon>
        <taxon>Protacanthopterygii</taxon>
        <taxon>Salmoniformes</taxon>
        <taxon>Salmonidae</taxon>
        <taxon>Salmoninae</taxon>
        <taxon>Hucho</taxon>
    </lineage>
</organism>
<dbReference type="InterPro" id="IPR006439">
    <property type="entry name" value="HAD-SF_hydro_IA"/>
</dbReference>
<protein>
    <recommendedName>
        <fullName evidence="9">Pseudouridine-5'-phosphatase</fullName>
        <ecNumber evidence="8">3.1.3.96</ecNumber>
    </recommendedName>
    <alternativeName>
        <fullName evidence="10">Haloacid dehalogenase-like hydrolase domain-containing protein 1</fullName>
    </alternativeName>
    <alternativeName>
        <fullName evidence="11">Haloacid dehalogenase-like hydrolase domain-containing protein 1A</fullName>
    </alternativeName>
    <alternativeName>
        <fullName evidence="12">Pseudouridine-5'-monophosphatase</fullName>
    </alternativeName>
</protein>
<evidence type="ECO:0000256" key="11">
    <source>
        <dbReference type="ARBA" id="ARBA00075873"/>
    </source>
</evidence>
<comment type="similarity">
    <text evidence="2">Belongs to the HAD-like hydrolase superfamily. CbbY/CbbZ/Gph/YieH family.</text>
</comment>
<dbReference type="EC" id="3.1.3.96" evidence="8"/>
<dbReference type="SFLD" id="SFLDS00003">
    <property type="entry name" value="Haloacid_Dehalogenase"/>
    <property type="match status" value="1"/>
</dbReference>
<dbReference type="GO" id="GO:1990738">
    <property type="term" value="F:pseudouridine 5'-phosphatase activity"/>
    <property type="evidence" value="ECO:0007669"/>
    <property type="project" value="UniProtKB-EC"/>
</dbReference>
<feature type="transmembrane region" description="Helical" evidence="13">
    <location>
        <begin position="7"/>
        <end position="30"/>
    </location>
</feature>
<comment type="cofactor">
    <cofactor evidence="1">
        <name>Mg(2+)</name>
        <dbReference type="ChEBI" id="CHEBI:18420"/>
    </cofactor>
</comment>
<comment type="function">
    <text evidence="7">Dephosphorylates pseudouridine 5'-phosphate, a potential intermediate in rRNA degradation. Pseudouridine is then excreted intact in urine.</text>
</comment>
<dbReference type="GeneTree" id="ENSGT00390000014753"/>
<dbReference type="SFLD" id="SFLDG01135">
    <property type="entry name" value="C1.5.6:_HAD__Beta-PGM__Phospha"/>
    <property type="match status" value="1"/>
</dbReference>
<keyword evidence="13" id="KW-0812">Transmembrane</keyword>
<sequence>MNKSISLVCYLIVNLALILWYQLSIFLLTIANVSLLASSSISRLDFVVVLAVTVIMSTQSSFKPVTHVLFDMDGLLLDTERLYTVAYQEVCDRFGKKYTWDVKSSVMGKKAMEASTIIRDSLELPMTPEELLSETRKIQERIFPSAQLMQGVENLVHHLCKHNVPIAVATSSAGLAFEMKTSQHKAFFDLFSHIVLGDDPDVKNSKPQPDSFLVCASRFTPPAPPATCLVFEDAPMGVKAGLAAGMQVVMIPDDKLDRGLTQEATLVLRTMEDFKPEMFGLPAYD</sequence>
<name>A0A4W5RKS4_9TELE</name>
<keyword evidence="5" id="KW-0460">Magnesium</keyword>